<keyword evidence="2" id="KW-0645">Protease</keyword>
<evidence type="ECO:0000256" key="2">
    <source>
        <dbReference type="ARBA" id="ARBA00022670"/>
    </source>
</evidence>
<dbReference type="InterPro" id="IPR029045">
    <property type="entry name" value="ClpP/crotonase-like_dom_sf"/>
</dbReference>
<keyword evidence="6" id="KW-0812">Transmembrane</keyword>
<feature type="transmembrane region" description="Helical" evidence="6">
    <location>
        <begin position="52"/>
        <end position="70"/>
    </location>
</feature>
<keyword evidence="6" id="KW-1133">Transmembrane helix</keyword>
<keyword evidence="6" id="KW-0472">Membrane</keyword>
<dbReference type="InterPro" id="IPR002142">
    <property type="entry name" value="Peptidase_S49"/>
</dbReference>
<dbReference type="AlphaFoldDB" id="A0A0F9NE57"/>
<comment type="similarity">
    <text evidence="1">Belongs to the peptidase S49 family.</text>
</comment>
<evidence type="ECO:0000256" key="4">
    <source>
        <dbReference type="ARBA" id="ARBA00022825"/>
    </source>
</evidence>
<feature type="region of interest" description="Disordered" evidence="5">
    <location>
        <begin position="1"/>
        <end position="26"/>
    </location>
</feature>
<dbReference type="PANTHER" id="PTHR42987">
    <property type="entry name" value="PEPTIDASE S49"/>
    <property type="match status" value="1"/>
</dbReference>
<keyword evidence="4" id="KW-0720">Serine protease</keyword>
<dbReference type="GO" id="GO:0006508">
    <property type="term" value="P:proteolysis"/>
    <property type="evidence" value="ECO:0007669"/>
    <property type="project" value="UniProtKB-KW"/>
</dbReference>
<feature type="compositionally biased region" description="Polar residues" evidence="5">
    <location>
        <begin position="9"/>
        <end position="26"/>
    </location>
</feature>
<organism evidence="8">
    <name type="scientific">marine sediment metagenome</name>
    <dbReference type="NCBI Taxonomy" id="412755"/>
    <lineage>
        <taxon>unclassified sequences</taxon>
        <taxon>metagenomes</taxon>
        <taxon>ecological metagenomes</taxon>
    </lineage>
</organism>
<dbReference type="EMBL" id="LAZR01004261">
    <property type="protein sequence ID" value="KKN10257.1"/>
    <property type="molecule type" value="Genomic_DNA"/>
</dbReference>
<sequence length="330" mass="36214">MATFGDFPPSNNTASDERSQANQNSGSWERKVLEDLAFAALKEQRKSRRWGYVFKGLMFLYLFAFLMLMIPSGDLPMHKSKHTALIEINGEISADAEANADSIVTALRDAFDNTNAQGLILRLNTPGGSPVQAGIINDEIKRLEATRPDFPVYAVIQDVCASGGYYIAVAANKIYADKASIVGSIGVRMDSFGFTGLIDKLGVERRSVTAGENKAFLDPFLPMKEADLEFAHEMLNNIHQQFIDVVKAGRGDRLSNDPRLFTGLFWSGEQALPLGLIDGLANSSTVARDMIGAEEIVDYTLRPSYFDQFAGKLGTSISQMMQEASYVSVR</sequence>
<comment type="caution">
    <text evidence="8">The sequence shown here is derived from an EMBL/GenBank/DDBJ whole genome shotgun (WGS) entry which is preliminary data.</text>
</comment>
<dbReference type="Gene3D" id="3.90.226.10">
    <property type="entry name" value="2-enoyl-CoA Hydratase, Chain A, domain 1"/>
    <property type="match status" value="1"/>
</dbReference>
<evidence type="ECO:0000256" key="6">
    <source>
        <dbReference type="SAM" id="Phobius"/>
    </source>
</evidence>
<protein>
    <recommendedName>
        <fullName evidence="7">Peptidase S49 domain-containing protein</fullName>
    </recommendedName>
</protein>
<feature type="domain" description="Peptidase S49" evidence="7">
    <location>
        <begin position="150"/>
        <end position="290"/>
    </location>
</feature>
<dbReference type="InterPro" id="IPR047272">
    <property type="entry name" value="S49_SppA_C"/>
</dbReference>
<gene>
    <name evidence="8" type="ORF">LCGC14_1038480</name>
</gene>
<dbReference type="CDD" id="cd07023">
    <property type="entry name" value="S49_Sppa_N_C"/>
    <property type="match status" value="1"/>
</dbReference>
<evidence type="ECO:0000256" key="5">
    <source>
        <dbReference type="SAM" id="MobiDB-lite"/>
    </source>
</evidence>
<evidence type="ECO:0000313" key="8">
    <source>
        <dbReference type="EMBL" id="KKN10257.1"/>
    </source>
</evidence>
<evidence type="ECO:0000259" key="7">
    <source>
        <dbReference type="Pfam" id="PF01343"/>
    </source>
</evidence>
<name>A0A0F9NE57_9ZZZZ</name>
<evidence type="ECO:0000256" key="3">
    <source>
        <dbReference type="ARBA" id="ARBA00022801"/>
    </source>
</evidence>
<keyword evidence="3" id="KW-0378">Hydrolase</keyword>
<accession>A0A0F9NE57</accession>
<dbReference type="Pfam" id="PF01343">
    <property type="entry name" value="Peptidase_S49"/>
    <property type="match status" value="1"/>
</dbReference>
<dbReference type="PANTHER" id="PTHR42987:SF8">
    <property type="entry name" value="PROTEINASE"/>
    <property type="match status" value="1"/>
</dbReference>
<reference evidence="8" key="1">
    <citation type="journal article" date="2015" name="Nature">
        <title>Complex archaea that bridge the gap between prokaryotes and eukaryotes.</title>
        <authorList>
            <person name="Spang A."/>
            <person name="Saw J.H."/>
            <person name="Jorgensen S.L."/>
            <person name="Zaremba-Niedzwiedzka K."/>
            <person name="Martijn J."/>
            <person name="Lind A.E."/>
            <person name="van Eijk R."/>
            <person name="Schleper C."/>
            <person name="Guy L."/>
            <person name="Ettema T.J."/>
        </authorList>
    </citation>
    <scope>NUCLEOTIDE SEQUENCE</scope>
</reference>
<dbReference type="GO" id="GO:0008236">
    <property type="term" value="F:serine-type peptidase activity"/>
    <property type="evidence" value="ECO:0007669"/>
    <property type="project" value="UniProtKB-KW"/>
</dbReference>
<dbReference type="SUPFAM" id="SSF52096">
    <property type="entry name" value="ClpP/crotonase"/>
    <property type="match status" value="1"/>
</dbReference>
<proteinExistence type="inferred from homology"/>
<evidence type="ECO:0000256" key="1">
    <source>
        <dbReference type="ARBA" id="ARBA00008683"/>
    </source>
</evidence>